<evidence type="ECO:0000313" key="2">
    <source>
        <dbReference type="Proteomes" id="UP000198992"/>
    </source>
</evidence>
<dbReference type="Proteomes" id="UP000198992">
    <property type="component" value="Unassembled WGS sequence"/>
</dbReference>
<name>A0A1H4NRT6_9BRAD</name>
<sequence>MSLGRFAPNARETPLETKQRVWREYGLLLVDVDKDQMTWDQREMLRSMGRKMFGPRRNEKVSGR</sequence>
<dbReference type="OrthoDB" id="8481182at2"/>
<dbReference type="AlphaFoldDB" id="A0A1H4NRT6"/>
<gene>
    <name evidence="1" type="ORF">SAMN05444164_0701</name>
</gene>
<dbReference type="EMBL" id="FNTH01000001">
    <property type="protein sequence ID" value="SEB97548.1"/>
    <property type="molecule type" value="Genomic_DNA"/>
</dbReference>
<organism evidence="1 2">
    <name type="scientific">Bradyrhizobium erythrophlei</name>
    <dbReference type="NCBI Taxonomy" id="1437360"/>
    <lineage>
        <taxon>Bacteria</taxon>
        <taxon>Pseudomonadati</taxon>
        <taxon>Pseudomonadota</taxon>
        <taxon>Alphaproteobacteria</taxon>
        <taxon>Hyphomicrobiales</taxon>
        <taxon>Nitrobacteraceae</taxon>
        <taxon>Bradyrhizobium</taxon>
    </lineage>
</organism>
<evidence type="ECO:0000313" key="1">
    <source>
        <dbReference type="EMBL" id="SEB97548.1"/>
    </source>
</evidence>
<accession>A0A1H4NRT6</accession>
<dbReference type="RefSeq" id="WP_092114268.1">
    <property type="nucleotide sequence ID" value="NZ_FNTH01000001.1"/>
</dbReference>
<protein>
    <submittedName>
        <fullName evidence="1">Uncharacterized protein</fullName>
    </submittedName>
</protein>
<proteinExistence type="predicted"/>
<reference evidence="1 2" key="1">
    <citation type="submission" date="2016-10" db="EMBL/GenBank/DDBJ databases">
        <authorList>
            <person name="de Groot N.N."/>
        </authorList>
    </citation>
    <scope>NUCLEOTIDE SEQUENCE [LARGE SCALE GENOMIC DNA]</scope>
    <source>
        <strain evidence="1 2">MT12</strain>
    </source>
</reference>